<reference evidence="2 3" key="1">
    <citation type="journal article" date="2019" name="Int. J. Syst. Evol. Microbiol.">
        <title>The Global Catalogue of Microorganisms (GCM) 10K type strain sequencing project: providing services to taxonomists for standard genome sequencing and annotation.</title>
        <authorList>
            <consortium name="The Broad Institute Genomics Platform"/>
            <consortium name="The Broad Institute Genome Sequencing Center for Infectious Disease"/>
            <person name="Wu L."/>
            <person name="Ma J."/>
        </authorList>
    </citation>
    <scope>NUCLEOTIDE SEQUENCE [LARGE SCALE GENOMIC DNA]</scope>
    <source>
        <strain evidence="2 3">JCM 16242</strain>
    </source>
</reference>
<name>A0ABN0UBS7_9GAMM</name>
<organism evidence="2 3">
    <name type="scientific">Rhodanobacter caeni</name>
    <dbReference type="NCBI Taxonomy" id="657654"/>
    <lineage>
        <taxon>Bacteria</taxon>
        <taxon>Pseudomonadati</taxon>
        <taxon>Pseudomonadota</taxon>
        <taxon>Gammaproteobacteria</taxon>
        <taxon>Lysobacterales</taxon>
        <taxon>Rhodanobacteraceae</taxon>
        <taxon>Rhodanobacter</taxon>
    </lineage>
</organism>
<protein>
    <submittedName>
        <fullName evidence="2">GIY-YIG nuclease family protein</fullName>
    </submittedName>
</protein>
<dbReference type="Pfam" id="PF10544">
    <property type="entry name" value="T5orf172"/>
    <property type="match status" value="1"/>
</dbReference>
<comment type="caution">
    <text evidence="2">The sequence shown here is derived from an EMBL/GenBank/DDBJ whole genome shotgun (WGS) entry which is preliminary data.</text>
</comment>
<evidence type="ECO:0000313" key="2">
    <source>
        <dbReference type="EMBL" id="GAA0245373.1"/>
    </source>
</evidence>
<accession>A0ABN0UBS7</accession>
<sequence>MNDDVAYPRFSSRGRTYVYVLPCRDEDMLKVGFSRDPLDRFRTLHPRFFEFFDLDRGLLIGTDHLRDARRIERLFITTFANLRAPAPLVVPRSAAGHTEWYRGAYLPLSVLAHKLCMQEGLTLHAPLRDWVRGRFDEWRDLLFGWSARMLEMVEYQHFNVPLDQRDGRAGKVLRDVLDAYVALGNDLPALVPEPVLEWYYRCGFAEVSRWED</sequence>
<keyword evidence="3" id="KW-1185">Reference proteome</keyword>
<evidence type="ECO:0000259" key="1">
    <source>
        <dbReference type="Pfam" id="PF10544"/>
    </source>
</evidence>
<dbReference type="Proteomes" id="UP001500657">
    <property type="component" value="Unassembled WGS sequence"/>
</dbReference>
<dbReference type="EMBL" id="BAAAFO010000001">
    <property type="protein sequence ID" value="GAA0245373.1"/>
    <property type="molecule type" value="Genomic_DNA"/>
</dbReference>
<dbReference type="RefSeq" id="WP_343880541.1">
    <property type="nucleotide sequence ID" value="NZ_BAAAFO010000001.1"/>
</dbReference>
<proteinExistence type="predicted"/>
<dbReference type="InterPro" id="IPR018306">
    <property type="entry name" value="Phage_T5_Orf172_DNA-bd"/>
</dbReference>
<feature type="domain" description="Bacteriophage T5 Orf172 DNA-binding" evidence="1">
    <location>
        <begin position="17"/>
        <end position="104"/>
    </location>
</feature>
<gene>
    <name evidence="2" type="ORF">GCM10009126_08780</name>
</gene>
<evidence type="ECO:0000313" key="3">
    <source>
        <dbReference type="Proteomes" id="UP001500657"/>
    </source>
</evidence>